<name>A0ACC1MM56_9APHY</name>
<keyword evidence="2" id="KW-1185">Reference proteome</keyword>
<dbReference type="EMBL" id="JANSHE010006361">
    <property type="protein sequence ID" value="KAJ2967308.1"/>
    <property type="molecule type" value="Genomic_DNA"/>
</dbReference>
<reference evidence="1" key="1">
    <citation type="submission" date="2022-08" db="EMBL/GenBank/DDBJ databases">
        <title>Genome Sequence of Pycnoporus sanguineus.</title>
        <authorList>
            <person name="Buettner E."/>
        </authorList>
    </citation>
    <scope>NUCLEOTIDE SEQUENCE</scope>
    <source>
        <strain evidence="1">CG-C14</strain>
    </source>
</reference>
<gene>
    <name evidence="1" type="ORF">NUW54_g13539</name>
</gene>
<proteinExistence type="predicted"/>
<sequence>MAFIPSSSEGVWATQFDVSGINIWFWTRKSVPDSVTNAKDTIDTSSWGTPSAAWPASSCDIPKFFDAQQLVIDITLCGDWAVSSSSFILSSAR</sequence>
<organism evidence="1 2">
    <name type="scientific">Trametes sanguinea</name>
    <dbReference type="NCBI Taxonomy" id="158606"/>
    <lineage>
        <taxon>Eukaryota</taxon>
        <taxon>Fungi</taxon>
        <taxon>Dikarya</taxon>
        <taxon>Basidiomycota</taxon>
        <taxon>Agaricomycotina</taxon>
        <taxon>Agaricomycetes</taxon>
        <taxon>Polyporales</taxon>
        <taxon>Polyporaceae</taxon>
        <taxon>Trametes</taxon>
    </lineage>
</organism>
<comment type="caution">
    <text evidence="1">The sequence shown here is derived from an EMBL/GenBank/DDBJ whole genome shotgun (WGS) entry which is preliminary data.</text>
</comment>
<dbReference type="Proteomes" id="UP001144978">
    <property type="component" value="Unassembled WGS sequence"/>
</dbReference>
<accession>A0ACC1MM56</accession>
<protein>
    <submittedName>
        <fullName evidence="1">Uncharacterized protein</fullName>
    </submittedName>
</protein>
<evidence type="ECO:0000313" key="2">
    <source>
        <dbReference type="Proteomes" id="UP001144978"/>
    </source>
</evidence>
<evidence type="ECO:0000313" key="1">
    <source>
        <dbReference type="EMBL" id="KAJ2967308.1"/>
    </source>
</evidence>